<dbReference type="PANTHER" id="PTHR12197">
    <property type="entry name" value="HISTONE-LYSINE N-METHYLTRANSFERASE SMYD"/>
    <property type="match status" value="1"/>
</dbReference>
<evidence type="ECO:0000259" key="6">
    <source>
        <dbReference type="PROSITE" id="PS50865"/>
    </source>
</evidence>
<keyword evidence="3" id="KW-0862">Zinc</keyword>
<feature type="domain" description="MYND-type" evidence="6">
    <location>
        <begin position="86"/>
        <end position="136"/>
    </location>
</feature>
<dbReference type="InterPro" id="IPR001214">
    <property type="entry name" value="SET_dom"/>
</dbReference>
<gene>
    <name evidence="7" type="ORF">C8A00DRAFT_42028</name>
</gene>
<evidence type="ECO:0000259" key="5">
    <source>
        <dbReference type="PROSITE" id="PS50280"/>
    </source>
</evidence>
<dbReference type="GO" id="GO:0008270">
    <property type="term" value="F:zinc ion binding"/>
    <property type="evidence" value="ECO:0007669"/>
    <property type="project" value="UniProtKB-KW"/>
</dbReference>
<evidence type="ECO:0000256" key="1">
    <source>
        <dbReference type="ARBA" id="ARBA00022723"/>
    </source>
</evidence>
<reference evidence="7" key="1">
    <citation type="journal article" date="2023" name="Mol. Phylogenet. Evol.">
        <title>Genome-scale phylogeny and comparative genomics of the fungal order Sordariales.</title>
        <authorList>
            <person name="Hensen N."/>
            <person name="Bonometti L."/>
            <person name="Westerberg I."/>
            <person name="Brannstrom I.O."/>
            <person name="Guillou S."/>
            <person name="Cros-Aarteil S."/>
            <person name="Calhoun S."/>
            <person name="Haridas S."/>
            <person name="Kuo A."/>
            <person name="Mondo S."/>
            <person name="Pangilinan J."/>
            <person name="Riley R."/>
            <person name="LaButti K."/>
            <person name="Andreopoulos B."/>
            <person name="Lipzen A."/>
            <person name="Chen C."/>
            <person name="Yan M."/>
            <person name="Daum C."/>
            <person name="Ng V."/>
            <person name="Clum A."/>
            <person name="Steindorff A."/>
            <person name="Ohm R.A."/>
            <person name="Martin F."/>
            <person name="Silar P."/>
            <person name="Natvig D.O."/>
            <person name="Lalanne C."/>
            <person name="Gautier V."/>
            <person name="Ament-Velasquez S.L."/>
            <person name="Kruys A."/>
            <person name="Hutchinson M.I."/>
            <person name="Powell A.J."/>
            <person name="Barry K."/>
            <person name="Miller A.N."/>
            <person name="Grigoriev I.V."/>
            <person name="Debuchy R."/>
            <person name="Gladieux P."/>
            <person name="Hiltunen Thoren M."/>
            <person name="Johannesson H."/>
        </authorList>
    </citation>
    <scope>NUCLEOTIDE SEQUENCE</scope>
    <source>
        <strain evidence="7">CBS 538.74</strain>
    </source>
</reference>
<dbReference type="PANTHER" id="PTHR12197:SF251">
    <property type="entry name" value="EG:BACR7C10.4 PROTEIN"/>
    <property type="match status" value="1"/>
</dbReference>
<evidence type="ECO:0000313" key="7">
    <source>
        <dbReference type="EMBL" id="KAK4155397.1"/>
    </source>
</evidence>
<dbReference type="InterPro" id="IPR046341">
    <property type="entry name" value="SET_dom_sf"/>
</dbReference>
<reference evidence="7" key="2">
    <citation type="submission" date="2023-05" db="EMBL/GenBank/DDBJ databases">
        <authorList>
            <consortium name="Lawrence Berkeley National Laboratory"/>
            <person name="Steindorff A."/>
            <person name="Hensen N."/>
            <person name="Bonometti L."/>
            <person name="Westerberg I."/>
            <person name="Brannstrom I.O."/>
            <person name="Guillou S."/>
            <person name="Cros-Aarteil S."/>
            <person name="Calhoun S."/>
            <person name="Haridas S."/>
            <person name="Kuo A."/>
            <person name="Mondo S."/>
            <person name="Pangilinan J."/>
            <person name="Riley R."/>
            <person name="Labutti K."/>
            <person name="Andreopoulos B."/>
            <person name="Lipzen A."/>
            <person name="Chen C."/>
            <person name="Yanf M."/>
            <person name="Daum C."/>
            <person name="Ng V."/>
            <person name="Clum A."/>
            <person name="Ohm R."/>
            <person name="Martin F."/>
            <person name="Silar P."/>
            <person name="Natvig D."/>
            <person name="Lalanne C."/>
            <person name="Gautier V."/>
            <person name="Ament-Velasquez S.L."/>
            <person name="Kruys A."/>
            <person name="Hutchinson M.I."/>
            <person name="Powell A.J."/>
            <person name="Barry K."/>
            <person name="Miller A.N."/>
            <person name="Grigoriev I.V."/>
            <person name="Debuchy R."/>
            <person name="Gladieux P."/>
            <person name="Thoren M.H."/>
            <person name="Johannesson H."/>
        </authorList>
    </citation>
    <scope>NUCLEOTIDE SEQUENCE</scope>
    <source>
        <strain evidence="7">CBS 538.74</strain>
    </source>
</reference>
<dbReference type="Pfam" id="PF01753">
    <property type="entry name" value="zf-MYND"/>
    <property type="match status" value="1"/>
</dbReference>
<evidence type="ECO:0000313" key="8">
    <source>
        <dbReference type="Proteomes" id="UP001302745"/>
    </source>
</evidence>
<dbReference type="SUPFAM" id="SSF144232">
    <property type="entry name" value="HIT/MYND zinc finger-like"/>
    <property type="match status" value="1"/>
</dbReference>
<dbReference type="CDD" id="cd20071">
    <property type="entry name" value="SET_SMYD"/>
    <property type="match status" value="1"/>
</dbReference>
<dbReference type="InterPro" id="IPR002893">
    <property type="entry name" value="Znf_MYND"/>
</dbReference>
<comment type="caution">
    <text evidence="7">The sequence shown here is derived from an EMBL/GenBank/DDBJ whole genome shotgun (WGS) entry which is preliminary data.</text>
</comment>
<dbReference type="SUPFAM" id="SSF82199">
    <property type="entry name" value="SET domain"/>
    <property type="match status" value="1"/>
</dbReference>
<evidence type="ECO:0008006" key="9">
    <source>
        <dbReference type="Google" id="ProtNLM"/>
    </source>
</evidence>
<keyword evidence="8" id="KW-1185">Reference proteome</keyword>
<dbReference type="Gene3D" id="1.10.220.160">
    <property type="match status" value="1"/>
</dbReference>
<dbReference type="EMBL" id="MU856889">
    <property type="protein sequence ID" value="KAK4155397.1"/>
    <property type="molecule type" value="Genomic_DNA"/>
</dbReference>
<dbReference type="PROSITE" id="PS50865">
    <property type="entry name" value="ZF_MYND_2"/>
    <property type="match status" value="1"/>
</dbReference>
<organism evidence="7 8">
    <name type="scientific">Chaetomidium leptoderma</name>
    <dbReference type="NCBI Taxonomy" id="669021"/>
    <lineage>
        <taxon>Eukaryota</taxon>
        <taxon>Fungi</taxon>
        <taxon>Dikarya</taxon>
        <taxon>Ascomycota</taxon>
        <taxon>Pezizomycotina</taxon>
        <taxon>Sordariomycetes</taxon>
        <taxon>Sordariomycetidae</taxon>
        <taxon>Sordariales</taxon>
        <taxon>Chaetomiaceae</taxon>
        <taxon>Chaetomidium</taxon>
    </lineage>
</organism>
<feature type="domain" description="SET" evidence="5">
    <location>
        <begin position="41"/>
        <end position="282"/>
    </location>
</feature>
<evidence type="ECO:0000256" key="3">
    <source>
        <dbReference type="ARBA" id="ARBA00022833"/>
    </source>
</evidence>
<dbReference type="Gene3D" id="2.170.270.10">
    <property type="entry name" value="SET domain"/>
    <property type="match status" value="1"/>
</dbReference>
<evidence type="ECO:0000256" key="4">
    <source>
        <dbReference type="PROSITE-ProRule" id="PRU00134"/>
    </source>
</evidence>
<proteinExistence type="predicted"/>
<dbReference type="GO" id="GO:0005634">
    <property type="term" value="C:nucleus"/>
    <property type="evidence" value="ECO:0007669"/>
    <property type="project" value="TreeGrafter"/>
</dbReference>
<dbReference type="Proteomes" id="UP001302745">
    <property type="component" value="Unassembled WGS sequence"/>
</dbReference>
<protein>
    <recommendedName>
        <fullName evidence="9">Suppressor of anucleate metulae protein B</fullName>
    </recommendedName>
</protein>
<dbReference type="InterPro" id="IPR050869">
    <property type="entry name" value="H3K4_H4K5_MeTrfase"/>
</dbReference>
<dbReference type="AlphaFoldDB" id="A0AAN6VQE8"/>
<keyword evidence="2 4" id="KW-0863">Zinc-finger</keyword>
<name>A0AAN6VQE8_9PEZI</name>
<dbReference type="Pfam" id="PF00856">
    <property type="entry name" value="SET"/>
    <property type="match status" value="1"/>
</dbReference>
<keyword evidence="1" id="KW-0479">Metal-binding</keyword>
<sequence>MATDRPTDNGDDEDFTPSPREALHLNAQLSQYNLGRVVSAVPLEIRSSDICDGSGLFVSAEIDAGREIYHVHPLTGAIYANNKSFCHHCCEDTQDVLGGPSKAALQTKACTGCRAARFCSKECQKSAWPLYHKEECKLLQKAPNMTAQNLITHRLLFWHRRGGLSKQLAASLLRLETHFADFNKDDKRATELHDIAVAIQEALGTKVALTVPWRLVAAMRINCVRLRPASRKESVGYAVDICTAMINHSCDPNAFVFFEGRQLRIRSLKKIAAGEEVTICYLDPTLDVAARKALLKHEYFFDCYCNRCKSEIREQRSLLGGSNELSPLHQAQREVLGLINSAVRASNYPGIYAALEDLPAIETGVRTITAGAFPPEKPWPEHMEPLPSARLALAMLYLGQGKPVAALRNALKGKLLSTRTDGGPDWVNEMLDVVTVLIVAGSLPPDAPAFADTDFPSVDDIRNVAYGYLLKVSQRARKAFGRDSEYARGISSMAVTMAAKKAGAVFGGEEFVVEFEPAQRKVLAWAGVPEENGICLA</sequence>
<evidence type="ECO:0000256" key="2">
    <source>
        <dbReference type="ARBA" id="ARBA00022771"/>
    </source>
</evidence>
<dbReference type="SMART" id="SM00317">
    <property type="entry name" value="SET"/>
    <property type="match status" value="1"/>
</dbReference>
<accession>A0AAN6VQE8</accession>
<dbReference type="PROSITE" id="PS50280">
    <property type="entry name" value="SET"/>
    <property type="match status" value="1"/>
</dbReference>
<dbReference type="Gene3D" id="6.10.140.2220">
    <property type="match status" value="1"/>
</dbReference>